<evidence type="ECO:0000259" key="5">
    <source>
        <dbReference type="PROSITE" id="PS50931"/>
    </source>
</evidence>
<keyword evidence="2" id="KW-0805">Transcription regulation</keyword>
<reference evidence="7 9" key="1">
    <citation type="submission" date="2015-09" db="EMBL/GenBank/DDBJ databases">
        <authorList>
            <consortium name="Swine Surveillance"/>
        </authorList>
    </citation>
    <scope>NUCLEOTIDE SEQUENCE [LARGE SCALE GENOMIC DNA]</scope>
    <source>
        <strain evidence="7 9">5120</strain>
    </source>
</reference>
<dbReference type="Gene3D" id="1.10.10.10">
    <property type="entry name" value="Winged helix-like DNA-binding domain superfamily/Winged helix DNA-binding domain"/>
    <property type="match status" value="1"/>
</dbReference>
<evidence type="ECO:0000256" key="1">
    <source>
        <dbReference type="ARBA" id="ARBA00009437"/>
    </source>
</evidence>
<evidence type="ECO:0000313" key="8">
    <source>
        <dbReference type="Proteomes" id="UP000051086"/>
    </source>
</evidence>
<dbReference type="Gene3D" id="3.40.190.290">
    <property type="match status" value="1"/>
</dbReference>
<keyword evidence="4" id="KW-0804">Transcription</keyword>
<evidence type="ECO:0000313" key="6">
    <source>
        <dbReference type="EMBL" id="CUH64373.1"/>
    </source>
</evidence>
<dbReference type="Proteomes" id="UP000051086">
    <property type="component" value="Unassembled WGS sequence"/>
</dbReference>
<protein>
    <submittedName>
        <fullName evidence="7">Morphology and auto-aggregation control protein</fullName>
    </submittedName>
</protein>
<dbReference type="PANTHER" id="PTHR30419">
    <property type="entry name" value="HTH-TYPE TRANSCRIPTIONAL REGULATOR YBHD"/>
    <property type="match status" value="1"/>
</dbReference>
<accession>A0A0N7LYD1</accession>
<comment type="similarity">
    <text evidence="1">Belongs to the LysR transcriptional regulatory family.</text>
</comment>
<keyword evidence="3" id="KW-0238">DNA-binding</keyword>
<feature type="domain" description="HTH lysR-type" evidence="5">
    <location>
        <begin position="1"/>
        <end position="57"/>
    </location>
</feature>
<dbReference type="AlphaFoldDB" id="A0A0N7LYD1"/>
<evidence type="ECO:0000256" key="4">
    <source>
        <dbReference type="ARBA" id="ARBA00023163"/>
    </source>
</evidence>
<dbReference type="GO" id="GO:0003700">
    <property type="term" value="F:DNA-binding transcription factor activity"/>
    <property type="evidence" value="ECO:0007669"/>
    <property type="project" value="InterPro"/>
</dbReference>
<dbReference type="CDD" id="cd05466">
    <property type="entry name" value="PBP2_LTTR_substrate"/>
    <property type="match status" value="1"/>
</dbReference>
<dbReference type="RefSeq" id="WP_058245497.1">
    <property type="nucleotide sequence ID" value="NZ_CYSB01000010.1"/>
</dbReference>
<organism evidence="7 9">
    <name type="scientific">Thalassovita autumnalis</name>
    <dbReference type="NCBI Taxonomy" id="2072972"/>
    <lineage>
        <taxon>Bacteria</taxon>
        <taxon>Pseudomonadati</taxon>
        <taxon>Pseudomonadota</taxon>
        <taxon>Alphaproteobacteria</taxon>
        <taxon>Rhodobacterales</taxon>
        <taxon>Roseobacteraceae</taxon>
        <taxon>Thalassovita</taxon>
    </lineage>
</organism>
<dbReference type="InterPro" id="IPR000847">
    <property type="entry name" value="LysR_HTH_N"/>
</dbReference>
<dbReference type="InterPro" id="IPR036390">
    <property type="entry name" value="WH_DNA-bd_sf"/>
</dbReference>
<dbReference type="FunFam" id="1.10.10.10:FF:000001">
    <property type="entry name" value="LysR family transcriptional regulator"/>
    <property type="match status" value="1"/>
</dbReference>
<dbReference type="InterPro" id="IPR005119">
    <property type="entry name" value="LysR_subst-bd"/>
</dbReference>
<dbReference type="PROSITE" id="PS50931">
    <property type="entry name" value="HTH_LYSR"/>
    <property type="match status" value="1"/>
</dbReference>
<dbReference type="GO" id="GO:0003677">
    <property type="term" value="F:DNA binding"/>
    <property type="evidence" value="ECO:0007669"/>
    <property type="project" value="UniProtKB-KW"/>
</dbReference>
<dbReference type="InterPro" id="IPR036388">
    <property type="entry name" value="WH-like_DNA-bd_sf"/>
</dbReference>
<dbReference type="OrthoDB" id="9815174at2"/>
<gene>
    <name evidence="7" type="primary">oxyR_3</name>
    <name evidence="6" type="synonym">oxyR_1</name>
    <name evidence="6" type="ORF">TL5118_00857</name>
    <name evidence="7" type="ORF">TL5120_04200</name>
</gene>
<dbReference type="SUPFAM" id="SSF46785">
    <property type="entry name" value="Winged helix' DNA-binding domain"/>
    <property type="match status" value="1"/>
</dbReference>
<sequence length="302" mass="33287">MIDKLEMFIALAREQHFGRAAEACRVTQPSLSAAIKQLEEQLGVVLVHRGSRFQGLTPEGQRVLDWARQIVGDVRTMKEEMRTARQGLSGNLRLAVIPTALTLVSDLTADFARAHPNVRLTIWSRTSGEILSMLDNLQIDAGLTYLDNEPLGRVTTVPIHAERYVLMLRRDHPLASRAQVKWAELAELPLCLLTPDMQNRRIINTHLSTAGVETQPQIEASSLIVLISHVMSGGWASILPQKSTEIFLQNESPDGGLVAVPLVSPEASHRIGLIAPHREPHAPVLTALLDSAMSLSERLGQR</sequence>
<dbReference type="InterPro" id="IPR050950">
    <property type="entry name" value="HTH-type_LysR_regulators"/>
</dbReference>
<dbReference type="EMBL" id="CYSC01000047">
    <property type="protein sequence ID" value="CUH74380.1"/>
    <property type="molecule type" value="Genomic_DNA"/>
</dbReference>
<keyword evidence="8" id="KW-1185">Reference proteome</keyword>
<evidence type="ECO:0000256" key="2">
    <source>
        <dbReference type="ARBA" id="ARBA00023015"/>
    </source>
</evidence>
<evidence type="ECO:0000313" key="7">
    <source>
        <dbReference type="EMBL" id="CUH74380.1"/>
    </source>
</evidence>
<dbReference type="Pfam" id="PF03466">
    <property type="entry name" value="LysR_substrate"/>
    <property type="match status" value="1"/>
</dbReference>
<proteinExistence type="inferred from homology"/>
<dbReference type="Pfam" id="PF00126">
    <property type="entry name" value="HTH_1"/>
    <property type="match status" value="1"/>
</dbReference>
<dbReference type="PRINTS" id="PR00039">
    <property type="entry name" value="HTHLYSR"/>
</dbReference>
<dbReference type="PANTHER" id="PTHR30419:SF31">
    <property type="entry name" value="BLR3139 PROTEIN"/>
    <property type="match status" value="1"/>
</dbReference>
<dbReference type="Proteomes" id="UP000051887">
    <property type="component" value="Unassembled WGS sequence"/>
</dbReference>
<evidence type="ECO:0000256" key="3">
    <source>
        <dbReference type="ARBA" id="ARBA00023125"/>
    </source>
</evidence>
<evidence type="ECO:0000313" key="9">
    <source>
        <dbReference type="Proteomes" id="UP000051887"/>
    </source>
</evidence>
<dbReference type="EMBL" id="CYSB01000010">
    <property type="protein sequence ID" value="CUH64373.1"/>
    <property type="molecule type" value="Genomic_DNA"/>
</dbReference>
<name>A0A0N7LYD1_9RHOB</name>
<dbReference type="SUPFAM" id="SSF53850">
    <property type="entry name" value="Periplasmic binding protein-like II"/>
    <property type="match status" value="1"/>
</dbReference>
<dbReference type="GO" id="GO:0005829">
    <property type="term" value="C:cytosol"/>
    <property type="evidence" value="ECO:0007669"/>
    <property type="project" value="TreeGrafter"/>
</dbReference>
<reference evidence="6 8" key="2">
    <citation type="submission" date="2015-09" db="EMBL/GenBank/DDBJ databases">
        <authorList>
            <person name="Rodrigo-Torres L."/>
            <person name="Arahal D.R."/>
        </authorList>
    </citation>
    <scope>NUCLEOTIDE SEQUENCE [LARGE SCALE GENOMIC DNA]</scope>
    <source>
        <strain evidence="6 8">CECT 5118</strain>
    </source>
</reference>